<dbReference type="FunFam" id="1.10.10.60:FF:000257">
    <property type="entry name" value="Zinc-finger homeodomain protein 2"/>
    <property type="match status" value="1"/>
</dbReference>
<dbReference type="PROSITE" id="PS51523">
    <property type="entry name" value="ZF_HD_DIMER"/>
    <property type="match status" value="1"/>
</dbReference>
<evidence type="ECO:0000256" key="7">
    <source>
        <dbReference type="ARBA" id="ARBA00023155"/>
    </source>
</evidence>
<evidence type="ECO:0000256" key="9">
    <source>
        <dbReference type="ARBA" id="ARBA00023242"/>
    </source>
</evidence>
<feature type="region of interest" description="Disordered" evidence="10">
    <location>
        <begin position="25"/>
        <end position="45"/>
    </location>
</feature>
<protein>
    <recommendedName>
        <fullName evidence="11">ZF-HD dimerization-type domain-containing protein</fullName>
    </recommendedName>
</protein>
<evidence type="ECO:0000259" key="11">
    <source>
        <dbReference type="PROSITE" id="PS51523"/>
    </source>
</evidence>
<sequence>MLSFSQFLTKEQVFQILLILPKNMGLTNTPTHTPTTTPDTDNDTPPHTQLIRPFSFTNGTFKNHHDHHKQLRLQPPSHAAVTYRECLKNHAANLGGHALDGCGEFISSPTTDPTSLNCGACGCHRNFHRREVDGYSPFITTIMTPHYLNFHHPRIRSSSSPSPPPPPPPSQMLLALSTATHDDQRVPNHHQIATPVTPMDAKAAKIGNNLSGGRKRFRTKFSQEQKEKMHSFAEKIGWKMPKCDGHTVQNFCNEIGVTRGVLKVWMHNNKNTFGRREISNTIAVTTTTTTTTTNINDSCIKNDEEGDDEEEEEEEKENSGINSNCNIDLDLDHNNSIIVVSSSSS</sequence>
<dbReference type="InterPro" id="IPR009057">
    <property type="entry name" value="Homeodomain-like_sf"/>
</dbReference>
<comment type="caution">
    <text evidence="12">The sequence shown here is derived from an EMBL/GenBank/DDBJ whole genome shotgun (WGS) entry which is preliminary data.</text>
</comment>
<dbReference type="Gene3D" id="1.10.10.60">
    <property type="entry name" value="Homeodomain-like"/>
    <property type="match status" value="1"/>
</dbReference>
<dbReference type="Pfam" id="PF04770">
    <property type="entry name" value="ZF-HD_dimer"/>
    <property type="match status" value="1"/>
</dbReference>
<dbReference type="PANTHER" id="PTHR31948:SF72">
    <property type="entry name" value="ZINC-FINGER HOMEODOMAIN PROTEIN 10"/>
    <property type="match status" value="1"/>
</dbReference>
<keyword evidence="5" id="KW-0805">Transcription regulation</keyword>
<keyword evidence="9" id="KW-0539">Nucleus</keyword>
<evidence type="ECO:0000256" key="4">
    <source>
        <dbReference type="ARBA" id="ARBA00022833"/>
    </source>
</evidence>
<keyword evidence="13" id="KW-1185">Reference proteome</keyword>
<evidence type="ECO:0000256" key="3">
    <source>
        <dbReference type="ARBA" id="ARBA00022771"/>
    </source>
</evidence>
<dbReference type="NCBIfam" id="TIGR01566">
    <property type="entry name" value="ZF_HD_prot_N"/>
    <property type="match status" value="1"/>
</dbReference>
<evidence type="ECO:0000256" key="10">
    <source>
        <dbReference type="SAM" id="MobiDB-lite"/>
    </source>
</evidence>
<evidence type="ECO:0000256" key="8">
    <source>
        <dbReference type="ARBA" id="ARBA00023163"/>
    </source>
</evidence>
<evidence type="ECO:0000256" key="1">
    <source>
        <dbReference type="ARBA" id="ARBA00004123"/>
    </source>
</evidence>
<dbReference type="AlphaFoldDB" id="A0ABD2YYC3"/>
<evidence type="ECO:0000256" key="5">
    <source>
        <dbReference type="ARBA" id="ARBA00023015"/>
    </source>
</evidence>
<dbReference type="PANTHER" id="PTHR31948">
    <property type="entry name" value="ZINC-FINGER HOMEODOMAIN PROTEIN 2"/>
    <property type="match status" value="1"/>
</dbReference>
<keyword evidence="4" id="KW-0862">Zinc</keyword>
<feature type="compositionally biased region" description="Low complexity" evidence="10">
    <location>
        <begin position="27"/>
        <end position="45"/>
    </location>
</feature>
<dbReference type="NCBIfam" id="TIGR01565">
    <property type="entry name" value="homeo_ZF_HD"/>
    <property type="match status" value="1"/>
</dbReference>
<evidence type="ECO:0000313" key="13">
    <source>
        <dbReference type="Proteomes" id="UP001630127"/>
    </source>
</evidence>
<dbReference type="InterPro" id="IPR006456">
    <property type="entry name" value="ZF_HD_homeobox_Cys/His_dimer"/>
</dbReference>
<keyword evidence="6" id="KW-0238">DNA-binding</keyword>
<reference evidence="12 13" key="1">
    <citation type="submission" date="2024-11" db="EMBL/GenBank/DDBJ databases">
        <title>A near-complete genome assembly of Cinchona calisaya.</title>
        <authorList>
            <person name="Lian D.C."/>
            <person name="Zhao X.W."/>
            <person name="Wei L."/>
        </authorList>
    </citation>
    <scope>NUCLEOTIDE SEQUENCE [LARGE SCALE GENOMIC DNA]</scope>
    <source>
        <tissue evidence="12">Nenye</tissue>
    </source>
</reference>
<dbReference type="EMBL" id="JBJUIK010000012">
    <property type="protein sequence ID" value="KAL3511125.1"/>
    <property type="molecule type" value="Genomic_DNA"/>
</dbReference>
<keyword evidence="7" id="KW-0371">Homeobox</keyword>
<keyword evidence="8" id="KW-0804">Transcription</keyword>
<evidence type="ECO:0000313" key="12">
    <source>
        <dbReference type="EMBL" id="KAL3511125.1"/>
    </source>
</evidence>
<dbReference type="SUPFAM" id="SSF46689">
    <property type="entry name" value="Homeodomain-like"/>
    <property type="match status" value="1"/>
</dbReference>
<comment type="subcellular location">
    <subcellularLocation>
        <location evidence="1">Nucleus</location>
    </subcellularLocation>
</comment>
<proteinExistence type="predicted"/>
<evidence type="ECO:0000256" key="2">
    <source>
        <dbReference type="ARBA" id="ARBA00022723"/>
    </source>
</evidence>
<keyword evidence="2" id="KW-0479">Metal-binding</keyword>
<evidence type="ECO:0000256" key="6">
    <source>
        <dbReference type="ARBA" id="ARBA00023125"/>
    </source>
</evidence>
<feature type="domain" description="ZF-HD dimerization-type" evidence="11">
    <location>
        <begin position="83"/>
        <end position="131"/>
    </location>
</feature>
<keyword evidence="3" id="KW-0863">Zinc-finger</keyword>
<accession>A0ABD2YYC3</accession>
<feature type="compositionally biased region" description="Pro residues" evidence="10">
    <location>
        <begin position="161"/>
        <end position="170"/>
    </location>
</feature>
<feature type="compositionally biased region" description="Acidic residues" evidence="10">
    <location>
        <begin position="304"/>
        <end position="316"/>
    </location>
</feature>
<dbReference type="InterPro" id="IPR006455">
    <property type="entry name" value="Homeodomain_ZF_HD"/>
</dbReference>
<dbReference type="GO" id="GO:0005634">
    <property type="term" value="C:nucleus"/>
    <property type="evidence" value="ECO:0007669"/>
    <property type="project" value="UniProtKB-SubCell"/>
</dbReference>
<dbReference type="Proteomes" id="UP001630127">
    <property type="component" value="Unassembled WGS sequence"/>
</dbReference>
<organism evidence="12 13">
    <name type="scientific">Cinchona calisaya</name>
    <dbReference type="NCBI Taxonomy" id="153742"/>
    <lineage>
        <taxon>Eukaryota</taxon>
        <taxon>Viridiplantae</taxon>
        <taxon>Streptophyta</taxon>
        <taxon>Embryophyta</taxon>
        <taxon>Tracheophyta</taxon>
        <taxon>Spermatophyta</taxon>
        <taxon>Magnoliopsida</taxon>
        <taxon>eudicotyledons</taxon>
        <taxon>Gunneridae</taxon>
        <taxon>Pentapetalae</taxon>
        <taxon>asterids</taxon>
        <taxon>lamiids</taxon>
        <taxon>Gentianales</taxon>
        <taxon>Rubiaceae</taxon>
        <taxon>Cinchonoideae</taxon>
        <taxon>Cinchoneae</taxon>
        <taxon>Cinchona</taxon>
    </lineage>
</organism>
<dbReference type="GO" id="GO:0003677">
    <property type="term" value="F:DNA binding"/>
    <property type="evidence" value="ECO:0007669"/>
    <property type="project" value="UniProtKB-KW"/>
</dbReference>
<name>A0ABD2YYC3_9GENT</name>
<feature type="region of interest" description="Disordered" evidence="10">
    <location>
        <begin position="295"/>
        <end position="327"/>
    </location>
</feature>
<gene>
    <name evidence="12" type="ORF">ACH5RR_030526</name>
</gene>
<feature type="region of interest" description="Disordered" evidence="10">
    <location>
        <begin position="153"/>
        <end position="173"/>
    </location>
</feature>
<dbReference type="GO" id="GO:0008270">
    <property type="term" value="F:zinc ion binding"/>
    <property type="evidence" value="ECO:0007669"/>
    <property type="project" value="UniProtKB-KW"/>
</dbReference>